<protein>
    <submittedName>
        <fullName evidence="1">Uncharacterized protein</fullName>
    </submittedName>
</protein>
<reference evidence="1 2" key="1">
    <citation type="submission" date="2019-03" db="EMBL/GenBank/DDBJ databases">
        <title>Genomic Encyclopedia of Type Strains, Phase IV (KMG-IV): sequencing the most valuable type-strain genomes for metagenomic binning, comparative biology and taxonomic classification.</title>
        <authorList>
            <person name="Goeker M."/>
        </authorList>
    </citation>
    <scope>NUCLEOTIDE SEQUENCE [LARGE SCALE GENOMIC DNA]</scope>
    <source>
        <strain evidence="1 2">DSM 19377</strain>
    </source>
</reference>
<proteinExistence type="predicted"/>
<keyword evidence="2" id="KW-1185">Reference proteome</keyword>
<comment type="caution">
    <text evidence="1">The sequence shown here is derived from an EMBL/GenBank/DDBJ whole genome shotgun (WGS) entry which is preliminary data.</text>
</comment>
<sequence>MTKDHDHKAKRSLLMDHHAIFELYMRKTATGYLI</sequence>
<evidence type="ECO:0000313" key="1">
    <source>
        <dbReference type="EMBL" id="TCP19307.1"/>
    </source>
</evidence>
<dbReference type="Proteomes" id="UP000295416">
    <property type="component" value="Unassembled WGS sequence"/>
</dbReference>
<organism evidence="1 2">
    <name type="scientific">Scopulibacillus darangshiensis</name>
    <dbReference type="NCBI Taxonomy" id="442528"/>
    <lineage>
        <taxon>Bacteria</taxon>
        <taxon>Bacillati</taxon>
        <taxon>Bacillota</taxon>
        <taxon>Bacilli</taxon>
        <taxon>Bacillales</taxon>
        <taxon>Sporolactobacillaceae</taxon>
        <taxon>Scopulibacillus</taxon>
    </lineage>
</organism>
<dbReference type="AlphaFoldDB" id="A0A4R2NDP1"/>
<dbReference type="EMBL" id="SLXK01000064">
    <property type="protein sequence ID" value="TCP19307.1"/>
    <property type="molecule type" value="Genomic_DNA"/>
</dbReference>
<name>A0A4R2NDP1_9BACL</name>
<accession>A0A4R2NDP1</accession>
<evidence type="ECO:0000313" key="2">
    <source>
        <dbReference type="Proteomes" id="UP000295416"/>
    </source>
</evidence>
<gene>
    <name evidence="1" type="ORF">EV207_1645</name>
</gene>